<proteinExistence type="predicted"/>
<protein>
    <submittedName>
        <fullName evidence="2">Uncharacterized protein</fullName>
    </submittedName>
</protein>
<organism evidence="2 3">
    <name type="scientific">Devosia crocina</name>
    <dbReference type="NCBI Taxonomy" id="429728"/>
    <lineage>
        <taxon>Bacteria</taxon>
        <taxon>Pseudomonadati</taxon>
        <taxon>Pseudomonadota</taxon>
        <taxon>Alphaproteobacteria</taxon>
        <taxon>Hyphomicrobiales</taxon>
        <taxon>Devosiaceae</taxon>
        <taxon>Devosia</taxon>
    </lineage>
</organism>
<sequence length="71" mass="7352">MNKSGVPTGEGTSAENDVADPHPSTEEDYDKIPHPGGEHPPKDKGFGGNSYLHDGDAPSVGNSKVEPNGPQ</sequence>
<accession>A0A1I7N045</accession>
<dbReference type="STRING" id="429728.SAMN05216456_0411"/>
<feature type="compositionally biased region" description="Basic and acidic residues" evidence="1">
    <location>
        <begin position="19"/>
        <end position="45"/>
    </location>
</feature>
<feature type="region of interest" description="Disordered" evidence="1">
    <location>
        <begin position="1"/>
        <end position="71"/>
    </location>
</feature>
<dbReference type="Proteomes" id="UP000199074">
    <property type="component" value="Unassembled WGS sequence"/>
</dbReference>
<reference evidence="2 3" key="1">
    <citation type="submission" date="2016-10" db="EMBL/GenBank/DDBJ databases">
        <authorList>
            <person name="de Groot N.N."/>
        </authorList>
    </citation>
    <scope>NUCLEOTIDE SEQUENCE [LARGE SCALE GENOMIC DNA]</scope>
    <source>
        <strain evidence="2 3">IPL20</strain>
    </source>
</reference>
<evidence type="ECO:0000313" key="2">
    <source>
        <dbReference type="EMBL" id="SFV27998.1"/>
    </source>
</evidence>
<dbReference type="OrthoDB" id="7951267at2"/>
<evidence type="ECO:0000313" key="3">
    <source>
        <dbReference type="Proteomes" id="UP000199074"/>
    </source>
</evidence>
<evidence type="ECO:0000256" key="1">
    <source>
        <dbReference type="SAM" id="MobiDB-lite"/>
    </source>
</evidence>
<dbReference type="EMBL" id="FPCK01000001">
    <property type="protein sequence ID" value="SFV27998.1"/>
    <property type="molecule type" value="Genomic_DNA"/>
</dbReference>
<keyword evidence="3" id="KW-1185">Reference proteome</keyword>
<gene>
    <name evidence="2" type="ORF">SAMN05216456_0411</name>
</gene>
<dbReference type="AlphaFoldDB" id="A0A1I7N045"/>
<feature type="compositionally biased region" description="Polar residues" evidence="1">
    <location>
        <begin position="1"/>
        <end position="15"/>
    </location>
</feature>
<dbReference type="RefSeq" id="WP_092420241.1">
    <property type="nucleotide sequence ID" value="NZ_FPCK01000001.1"/>
</dbReference>
<name>A0A1I7N045_9HYPH</name>